<name>A0AAV4QLX7_9ARAC</name>
<dbReference type="EMBL" id="BPLQ01004782">
    <property type="protein sequence ID" value="GIY10678.1"/>
    <property type="molecule type" value="Genomic_DNA"/>
</dbReference>
<evidence type="ECO:0000313" key="3">
    <source>
        <dbReference type="Proteomes" id="UP001054837"/>
    </source>
</evidence>
<reference evidence="2 3" key="1">
    <citation type="submission" date="2021-06" db="EMBL/GenBank/DDBJ databases">
        <title>Caerostris darwini draft genome.</title>
        <authorList>
            <person name="Kono N."/>
            <person name="Arakawa K."/>
        </authorList>
    </citation>
    <scope>NUCLEOTIDE SEQUENCE [LARGE SCALE GENOMIC DNA]</scope>
</reference>
<accession>A0AAV4QLX7</accession>
<keyword evidence="3" id="KW-1185">Reference proteome</keyword>
<dbReference type="Proteomes" id="UP001054837">
    <property type="component" value="Unassembled WGS sequence"/>
</dbReference>
<dbReference type="AlphaFoldDB" id="A0AAV4QLX7"/>
<evidence type="ECO:0000256" key="1">
    <source>
        <dbReference type="SAM" id="MobiDB-lite"/>
    </source>
</evidence>
<gene>
    <name evidence="2" type="ORF">CDAR_97021</name>
</gene>
<comment type="caution">
    <text evidence="2">The sequence shown here is derived from an EMBL/GenBank/DDBJ whole genome shotgun (WGS) entry which is preliminary data.</text>
</comment>
<organism evidence="2 3">
    <name type="scientific">Caerostris darwini</name>
    <dbReference type="NCBI Taxonomy" id="1538125"/>
    <lineage>
        <taxon>Eukaryota</taxon>
        <taxon>Metazoa</taxon>
        <taxon>Ecdysozoa</taxon>
        <taxon>Arthropoda</taxon>
        <taxon>Chelicerata</taxon>
        <taxon>Arachnida</taxon>
        <taxon>Araneae</taxon>
        <taxon>Araneomorphae</taxon>
        <taxon>Entelegynae</taxon>
        <taxon>Araneoidea</taxon>
        <taxon>Araneidae</taxon>
        <taxon>Caerostris</taxon>
    </lineage>
</organism>
<evidence type="ECO:0000313" key="2">
    <source>
        <dbReference type="EMBL" id="GIY10678.1"/>
    </source>
</evidence>
<protein>
    <submittedName>
        <fullName evidence="2">Uncharacterized protein</fullName>
    </submittedName>
</protein>
<feature type="compositionally biased region" description="Polar residues" evidence="1">
    <location>
        <begin position="42"/>
        <end position="61"/>
    </location>
</feature>
<proteinExistence type="predicted"/>
<feature type="region of interest" description="Disordered" evidence="1">
    <location>
        <begin position="37"/>
        <end position="68"/>
    </location>
</feature>
<sequence length="148" mass="16467">MSFLNKKHQLYKTVEDGDLRAICFALPLPYTLPTSPPHVPCTHSSDGSLTASQANSPQTDNQSRKRLNLMHPDVTFPVLLLRHSRQPEQSRLTVLSSFLTEIDEREGSWAAGMLPDEKRGRVTLRGGFATDDSYLRGQKSLVLCSQSA</sequence>